<sequence length="61" mass="7270">CHIKIQQEGRGNYLERIRQENLEKIILEEVFKSDNEEVDIELITSGMADMTSFRERKRSNE</sequence>
<evidence type="ECO:0000313" key="2">
    <source>
        <dbReference type="Proteomes" id="UP000789405"/>
    </source>
</evidence>
<feature type="non-terminal residue" evidence="1">
    <location>
        <position position="1"/>
    </location>
</feature>
<feature type="non-terminal residue" evidence="1">
    <location>
        <position position="61"/>
    </location>
</feature>
<accession>A0A9N9P740</accession>
<dbReference type="EMBL" id="CAJVPY010046447">
    <property type="protein sequence ID" value="CAG8810526.1"/>
    <property type="molecule type" value="Genomic_DNA"/>
</dbReference>
<protein>
    <submittedName>
        <fullName evidence="1">6072_t:CDS:1</fullName>
    </submittedName>
</protein>
<keyword evidence="2" id="KW-1185">Reference proteome</keyword>
<proteinExistence type="predicted"/>
<comment type="caution">
    <text evidence="1">The sequence shown here is derived from an EMBL/GenBank/DDBJ whole genome shotgun (WGS) entry which is preliminary data.</text>
</comment>
<organism evidence="1 2">
    <name type="scientific">Dentiscutata erythropus</name>
    <dbReference type="NCBI Taxonomy" id="1348616"/>
    <lineage>
        <taxon>Eukaryota</taxon>
        <taxon>Fungi</taxon>
        <taxon>Fungi incertae sedis</taxon>
        <taxon>Mucoromycota</taxon>
        <taxon>Glomeromycotina</taxon>
        <taxon>Glomeromycetes</taxon>
        <taxon>Diversisporales</taxon>
        <taxon>Gigasporaceae</taxon>
        <taxon>Dentiscutata</taxon>
    </lineage>
</organism>
<reference evidence="1" key="1">
    <citation type="submission" date="2021-06" db="EMBL/GenBank/DDBJ databases">
        <authorList>
            <person name="Kallberg Y."/>
            <person name="Tangrot J."/>
            <person name="Rosling A."/>
        </authorList>
    </citation>
    <scope>NUCLEOTIDE SEQUENCE</scope>
    <source>
        <strain evidence="1">MA453B</strain>
    </source>
</reference>
<evidence type="ECO:0000313" key="1">
    <source>
        <dbReference type="EMBL" id="CAG8810526.1"/>
    </source>
</evidence>
<dbReference type="Proteomes" id="UP000789405">
    <property type="component" value="Unassembled WGS sequence"/>
</dbReference>
<dbReference type="AlphaFoldDB" id="A0A9N9P740"/>
<name>A0A9N9P740_9GLOM</name>
<gene>
    <name evidence="1" type="ORF">DERYTH_LOCUS25316</name>
</gene>